<evidence type="ECO:0000256" key="1">
    <source>
        <dbReference type="ARBA" id="ARBA00001974"/>
    </source>
</evidence>
<sequence>MTTAPETIAAAQELNAQLAPGTVAVSGPAYEATRRIWNAAARTRPALVVHAHSREDVRATVVAARRHGLPFSVRAGGHDIPGRSLRQDGLVTDLTHMRQVAVDPTARVATVGGGATAADLVRALAPHGLAAVTGTVGSVGMTGLTLGGGYGPLTGRYGLALDNLLGADLVLADGRVVTVDNEHEPELFWALRGGGGNFGVVTSMRVRLHTLRGLLAGRIVYPWPHAGTVLARLAPILAAAPDSLSVHTGLLTGTDGAPVLVLTVAWNGDPAAGEAHIDRLQRLGTPILTQMGLTSAEELLNLNAAQGEVTERHYTARTRSVAALTPDVIGALLEGIGSATSPLSGILLHHFHGAAARVAVESTAFGTRRQHLMAEIVAAWEPSDAHLHQAWADSVADMLAANALPGGYPNMLGVRQHAEIADAYGPHTARLLAAKARFDPDGNFTATPLPPSPATEFGPEANPDVHRNAVAHGSPTHDKTKAASTADGRES</sequence>
<protein>
    <submittedName>
        <fullName evidence="8">FAD-binding oxidoreductase</fullName>
    </submittedName>
</protein>
<dbReference type="InterPro" id="IPR050416">
    <property type="entry name" value="FAD-linked_Oxidoreductase"/>
</dbReference>
<name>A0A2Z4ISC1_9ACTN</name>
<feature type="compositionally biased region" description="Basic and acidic residues" evidence="6">
    <location>
        <begin position="475"/>
        <end position="491"/>
    </location>
</feature>
<dbReference type="PANTHER" id="PTHR42973">
    <property type="entry name" value="BINDING OXIDOREDUCTASE, PUTATIVE (AFU_ORTHOLOGUE AFUA_1G17690)-RELATED"/>
    <property type="match status" value="1"/>
</dbReference>
<dbReference type="EMBL" id="CP030073">
    <property type="protein sequence ID" value="AWW35654.1"/>
    <property type="molecule type" value="Genomic_DNA"/>
</dbReference>
<dbReference type="PROSITE" id="PS51387">
    <property type="entry name" value="FAD_PCMH"/>
    <property type="match status" value="1"/>
</dbReference>
<reference evidence="8 9" key="1">
    <citation type="journal article" date="2019" name="Int. J. Syst. Evol. Microbiol.">
        <title>Streptomyces cadmiisoli sp. nov., a novel actinomycete isolated from cadmium-contaminated soil.</title>
        <authorList>
            <person name="Li K."/>
            <person name="Tang X."/>
            <person name="Zhao J."/>
            <person name="Guo Y."/>
            <person name="Tang Y."/>
            <person name="Gao J."/>
        </authorList>
    </citation>
    <scope>NUCLEOTIDE SEQUENCE [LARGE SCALE GENOMIC DNA]</scope>
    <source>
        <strain evidence="8 9">ZFG47</strain>
    </source>
</reference>
<evidence type="ECO:0000256" key="4">
    <source>
        <dbReference type="ARBA" id="ARBA00022827"/>
    </source>
</evidence>
<dbReference type="GO" id="GO:0071949">
    <property type="term" value="F:FAD binding"/>
    <property type="evidence" value="ECO:0007669"/>
    <property type="project" value="InterPro"/>
</dbReference>
<dbReference type="InterPro" id="IPR036318">
    <property type="entry name" value="FAD-bd_PCMH-like_sf"/>
</dbReference>
<dbReference type="Gene3D" id="3.40.462.20">
    <property type="match status" value="1"/>
</dbReference>
<dbReference type="Gene3D" id="3.30.43.10">
    <property type="entry name" value="Uridine Diphospho-n-acetylenolpyruvylglucosamine Reductase, domain 2"/>
    <property type="match status" value="1"/>
</dbReference>
<keyword evidence="3" id="KW-0285">Flavoprotein</keyword>
<evidence type="ECO:0000256" key="5">
    <source>
        <dbReference type="ARBA" id="ARBA00023002"/>
    </source>
</evidence>
<dbReference type="AlphaFoldDB" id="A0A2Z4ISC1"/>
<dbReference type="RefSeq" id="WP_112437814.1">
    <property type="nucleotide sequence ID" value="NZ_CP030073.1"/>
</dbReference>
<dbReference type="InterPro" id="IPR016169">
    <property type="entry name" value="FAD-bd_PCMH_sub2"/>
</dbReference>
<dbReference type="InterPro" id="IPR006094">
    <property type="entry name" value="Oxid_FAD_bind_N"/>
</dbReference>
<keyword evidence="5" id="KW-0560">Oxidoreductase</keyword>
<evidence type="ECO:0000259" key="7">
    <source>
        <dbReference type="PROSITE" id="PS51387"/>
    </source>
</evidence>
<comment type="similarity">
    <text evidence="2">Belongs to the oxygen-dependent FAD-linked oxidoreductase family.</text>
</comment>
<dbReference type="Proteomes" id="UP000249616">
    <property type="component" value="Chromosome"/>
</dbReference>
<organism evidence="8 9">
    <name type="scientific">Streptomyces cadmiisoli</name>
    <dbReference type="NCBI Taxonomy" id="2184053"/>
    <lineage>
        <taxon>Bacteria</taxon>
        <taxon>Bacillati</taxon>
        <taxon>Actinomycetota</taxon>
        <taxon>Actinomycetes</taxon>
        <taxon>Kitasatosporales</taxon>
        <taxon>Streptomycetaceae</taxon>
        <taxon>Streptomyces</taxon>
        <taxon>Streptomyces aurantiacus group</taxon>
    </lineage>
</organism>
<dbReference type="GO" id="GO:0016491">
    <property type="term" value="F:oxidoreductase activity"/>
    <property type="evidence" value="ECO:0007669"/>
    <property type="project" value="UniProtKB-KW"/>
</dbReference>
<evidence type="ECO:0000313" key="8">
    <source>
        <dbReference type="EMBL" id="AWW35654.1"/>
    </source>
</evidence>
<dbReference type="PANTHER" id="PTHR42973:SF39">
    <property type="entry name" value="FAD-BINDING PCMH-TYPE DOMAIN-CONTAINING PROTEIN"/>
    <property type="match status" value="1"/>
</dbReference>
<comment type="cofactor">
    <cofactor evidence="1">
        <name>FAD</name>
        <dbReference type="ChEBI" id="CHEBI:57692"/>
    </cofactor>
</comment>
<dbReference type="KEGG" id="scad:DN051_02395"/>
<keyword evidence="4" id="KW-0274">FAD</keyword>
<evidence type="ECO:0000256" key="6">
    <source>
        <dbReference type="SAM" id="MobiDB-lite"/>
    </source>
</evidence>
<gene>
    <name evidence="8" type="ORF">DN051_02395</name>
</gene>
<accession>A0A2Z4ISC1</accession>
<evidence type="ECO:0000256" key="2">
    <source>
        <dbReference type="ARBA" id="ARBA00005466"/>
    </source>
</evidence>
<dbReference type="Gene3D" id="3.30.465.10">
    <property type="match status" value="1"/>
</dbReference>
<evidence type="ECO:0000256" key="3">
    <source>
        <dbReference type="ARBA" id="ARBA00022630"/>
    </source>
</evidence>
<dbReference type="SUPFAM" id="SSF56176">
    <property type="entry name" value="FAD-binding/transporter-associated domain-like"/>
    <property type="match status" value="1"/>
</dbReference>
<keyword evidence="9" id="KW-1185">Reference proteome</keyword>
<feature type="domain" description="FAD-binding PCMH-type" evidence="7">
    <location>
        <begin position="41"/>
        <end position="211"/>
    </location>
</feature>
<dbReference type="InterPro" id="IPR016166">
    <property type="entry name" value="FAD-bd_PCMH"/>
</dbReference>
<feature type="region of interest" description="Disordered" evidence="6">
    <location>
        <begin position="442"/>
        <end position="491"/>
    </location>
</feature>
<proteinExistence type="inferred from homology"/>
<dbReference type="Pfam" id="PF01565">
    <property type="entry name" value="FAD_binding_4"/>
    <property type="match status" value="1"/>
</dbReference>
<evidence type="ECO:0000313" key="9">
    <source>
        <dbReference type="Proteomes" id="UP000249616"/>
    </source>
</evidence>
<dbReference type="InterPro" id="IPR016167">
    <property type="entry name" value="FAD-bd_PCMH_sub1"/>
</dbReference>